<name>A0ABU8ID08_9ENTE</name>
<evidence type="ECO:0000313" key="1">
    <source>
        <dbReference type="EMBL" id="MEI5993356.1"/>
    </source>
</evidence>
<protein>
    <recommendedName>
        <fullName evidence="3">Glycosyl transferase family 1 domain-containing protein</fullName>
    </recommendedName>
</protein>
<organism evidence="1 2">
    <name type="scientific">Candidatus Enterococcus mansonii</name>
    <dbReference type="NCBI Taxonomy" id="1834181"/>
    <lineage>
        <taxon>Bacteria</taxon>
        <taxon>Bacillati</taxon>
        <taxon>Bacillota</taxon>
        <taxon>Bacilli</taxon>
        <taxon>Lactobacillales</taxon>
        <taxon>Enterococcaceae</taxon>
        <taxon>Enterococcus</taxon>
    </lineage>
</organism>
<dbReference type="EMBL" id="NGLE02000001">
    <property type="protein sequence ID" value="MEI5993356.1"/>
    <property type="molecule type" value="Genomic_DNA"/>
</dbReference>
<dbReference type="Gene3D" id="3.40.50.2000">
    <property type="entry name" value="Glycogen Phosphorylase B"/>
    <property type="match status" value="1"/>
</dbReference>
<dbReference type="SUPFAM" id="SSF53756">
    <property type="entry name" value="UDP-Glycosyltransferase/glycogen phosphorylase"/>
    <property type="match status" value="1"/>
</dbReference>
<keyword evidence="2" id="KW-1185">Reference proteome</keyword>
<proteinExistence type="predicted"/>
<evidence type="ECO:0008006" key="3">
    <source>
        <dbReference type="Google" id="ProtNLM"/>
    </source>
</evidence>
<gene>
    <name evidence="1" type="ORF">A5880_000903</name>
</gene>
<dbReference type="RefSeq" id="WP_336576982.1">
    <property type="nucleotide sequence ID" value="NZ_NGLE02000001.1"/>
</dbReference>
<comment type="caution">
    <text evidence="1">The sequence shown here is derived from an EMBL/GenBank/DDBJ whole genome shotgun (WGS) entry which is preliminary data.</text>
</comment>
<evidence type="ECO:0000313" key="2">
    <source>
        <dbReference type="Proteomes" id="UP000195139"/>
    </source>
</evidence>
<dbReference type="Proteomes" id="UP000195139">
    <property type="component" value="Unassembled WGS sequence"/>
</dbReference>
<accession>A0ABU8ID08</accession>
<reference evidence="1" key="1">
    <citation type="submission" date="2018-07" db="EMBL/GenBank/DDBJ databases">
        <title>The Genome Sequence of Enterococcus sp. DIV0659b.</title>
        <authorList>
            <consortium name="The Broad Institute Genomics Platform"/>
            <consortium name="The Broad Institute Genomic Center for Infectious Diseases"/>
            <person name="Earl A."/>
            <person name="Manson A."/>
            <person name="Schwartman J."/>
            <person name="Gilmore M."/>
            <person name="Abouelleil A."/>
            <person name="Cao P."/>
            <person name="Chapman S."/>
            <person name="Cusick C."/>
            <person name="Shea T."/>
            <person name="Young S."/>
            <person name="Neafsey D."/>
            <person name="Nusbaum C."/>
            <person name="Birren B."/>
        </authorList>
    </citation>
    <scope>NUCLEOTIDE SEQUENCE [LARGE SCALE GENOMIC DNA]</scope>
    <source>
        <strain evidence="1">4G2_DIV0659</strain>
    </source>
</reference>
<sequence>MKKHMVFIVNDYLPKPTANGVCVSNVVEVLKNKYNITILCQMTDCNQIQIETIQEVTIFRCLTAERQERINSKNKVRLKYIQTKKYLRDIFSVDSIDKRLTNEFFNSLKKINELNRIDYIIPVCFPFESIIAAIEFSKLANIQVIPFLFDKFAASNTRHRNKVNKKFKYKINQRLELSSFKYCNSVISSLDWKNYFDSIDSSLFSKNYVQVPTLVPVFVKIKRKIPKNELISVIFAGNVSSNMRPIDGVARVLMAYNSQYSNIKFNFYGNGDMISALKNIKKKFSDNIHVSTSIPLEELRQRYVDADILCSIGNMDISQTPSKVFEYISTGKPIVHFYRKKEDPVIEILSKYKQSICINQNADLKVQVRQLHEFSIRNFDRLNFDEIKKIYYNATPQYTAKVIEQIISKGEKKV</sequence>